<comment type="caution">
    <text evidence="1">The sequence shown here is derived from an EMBL/GenBank/DDBJ whole genome shotgun (WGS) entry which is preliminary data.</text>
</comment>
<accession>A0A9J6HCK2</accession>
<dbReference type="Proteomes" id="UP000821853">
    <property type="component" value="Unassembled WGS sequence"/>
</dbReference>
<evidence type="ECO:0000313" key="1">
    <source>
        <dbReference type="EMBL" id="KAH9384533.1"/>
    </source>
</evidence>
<dbReference type="VEuPathDB" id="VectorBase:HLOH_043252"/>
<reference evidence="1 2" key="1">
    <citation type="journal article" date="2020" name="Cell">
        <title>Large-Scale Comparative Analyses of Tick Genomes Elucidate Their Genetic Diversity and Vector Capacities.</title>
        <authorList>
            <consortium name="Tick Genome and Microbiome Consortium (TIGMIC)"/>
            <person name="Jia N."/>
            <person name="Wang J."/>
            <person name="Shi W."/>
            <person name="Du L."/>
            <person name="Sun Y."/>
            <person name="Zhan W."/>
            <person name="Jiang J.F."/>
            <person name="Wang Q."/>
            <person name="Zhang B."/>
            <person name="Ji P."/>
            <person name="Bell-Sakyi L."/>
            <person name="Cui X.M."/>
            <person name="Yuan T.T."/>
            <person name="Jiang B.G."/>
            <person name="Yang W.F."/>
            <person name="Lam T.T."/>
            <person name="Chang Q.C."/>
            <person name="Ding S.J."/>
            <person name="Wang X.J."/>
            <person name="Zhu J.G."/>
            <person name="Ruan X.D."/>
            <person name="Zhao L."/>
            <person name="Wei J.T."/>
            <person name="Ye R.Z."/>
            <person name="Que T.C."/>
            <person name="Du C.H."/>
            <person name="Zhou Y.H."/>
            <person name="Cheng J.X."/>
            <person name="Dai P.F."/>
            <person name="Guo W.B."/>
            <person name="Han X.H."/>
            <person name="Huang E.J."/>
            <person name="Li L.F."/>
            <person name="Wei W."/>
            <person name="Gao Y.C."/>
            <person name="Liu J.Z."/>
            <person name="Shao H.Z."/>
            <person name="Wang X."/>
            <person name="Wang C.C."/>
            <person name="Yang T.C."/>
            <person name="Huo Q.B."/>
            <person name="Li W."/>
            <person name="Chen H.Y."/>
            <person name="Chen S.E."/>
            <person name="Zhou L.G."/>
            <person name="Ni X.B."/>
            <person name="Tian J.H."/>
            <person name="Sheng Y."/>
            <person name="Liu T."/>
            <person name="Pan Y.S."/>
            <person name="Xia L.Y."/>
            <person name="Li J."/>
            <person name="Zhao F."/>
            <person name="Cao W.C."/>
        </authorList>
    </citation>
    <scope>NUCLEOTIDE SEQUENCE [LARGE SCALE GENOMIC DNA]</scope>
    <source>
        <strain evidence="1">HaeL-2018</strain>
    </source>
</reference>
<protein>
    <submittedName>
        <fullName evidence="1">Uncharacterized protein</fullName>
    </submittedName>
</protein>
<dbReference type="AlphaFoldDB" id="A0A9J6HCK2"/>
<sequence length="66" mass="7539">MNDWLADPKDVRLLAHRLPNVVFEYQVSNAFPAGLRLHSTLIDSLSVEDLRSQSGCQHQQIFISFL</sequence>
<gene>
    <name evidence="1" type="ORF">HPB48_026541</name>
</gene>
<keyword evidence="2" id="KW-1185">Reference proteome</keyword>
<evidence type="ECO:0000313" key="2">
    <source>
        <dbReference type="Proteomes" id="UP000821853"/>
    </source>
</evidence>
<organism evidence="1 2">
    <name type="scientific">Haemaphysalis longicornis</name>
    <name type="common">Bush tick</name>
    <dbReference type="NCBI Taxonomy" id="44386"/>
    <lineage>
        <taxon>Eukaryota</taxon>
        <taxon>Metazoa</taxon>
        <taxon>Ecdysozoa</taxon>
        <taxon>Arthropoda</taxon>
        <taxon>Chelicerata</taxon>
        <taxon>Arachnida</taxon>
        <taxon>Acari</taxon>
        <taxon>Parasitiformes</taxon>
        <taxon>Ixodida</taxon>
        <taxon>Ixodoidea</taxon>
        <taxon>Ixodidae</taxon>
        <taxon>Haemaphysalinae</taxon>
        <taxon>Haemaphysalis</taxon>
    </lineage>
</organism>
<proteinExistence type="predicted"/>
<name>A0A9J6HCK2_HAELO</name>
<dbReference type="EMBL" id="JABSTR010002649">
    <property type="protein sequence ID" value="KAH9384533.1"/>
    <property type="molecule type" value="Genomic_DNA"/>
</dbReference>